<dbReference type="PROSITE" id="PS51257">
    <property type="entry name" value="PROKAR_LIPOPROTEIN"/>
    <property type="match status" value="1"/>
</dbReference>
<name>A0ABV6L6K7_9SPHI</name>
<dbReference type="EMBL" id="JBHLTS010000022">
    <property type="protein sequence ID" value="MFC0515099.1"/>
    <property type="molecule type" value="Genomic_DNA"/>
</dbReference>
<dbReference type="Proteomes" id="UP001589828">
    <property type="component" value="Unassembled WGS sequence"/>
</dbReference>
<accession>A0ABV6L6K7</accession>
<proteinExistence type="predicted"/>
<gene>
    <name evidence="1" type="ORF">ACFFGT_12850</name>
</gene>
<protein>
    <recommendedName>
        <fullName evidence="3">Lipocalin-like domain-containing protein</fullName>
    </recommendedName>
</protein>
<evidence type="ECO:0000313" key="1">
    <source>
        <dbReference type="EMBL" id="MFC0515099.1"/>
    </source>
</evidence>
<evidence type="ECO:0008006" key="3">
    <source>
        <dbReference type="Google" id="ProtNLM"/>
    </source>
</evidence>
<sequence length="132" mass="15014">MKKLLLFGVLAVLLSCKKDKTPNNDQLIGKWEYRGTGGCECVPPKDPNSVKPGNGNIITFTSTTYQRFNKDTLIKSGTYRTRRYDDAHEQIMYDNDTSSNSILFFRVDGKILTFYGTVPLVVDGPEYKYEKL</sequence>
<dbReference type="RefSeq" id="WP_377022940.1">
    <property type="nucleotide sequence ID" value="NZ_JBHLTS010000022.1"/>
</dbReference>
<reference evidence="1 2" key="1">
    <citation type="submission" date="2024-09" db="EMBL/GenBank/DDBJ databases">
        <authorList>
            <person name="Sun Q."/>
            <person name="Mori K."/>
        </authorList>
    </citation>
    <scope>NUCLEOTIDE SEQUENCE [LARGE SCALE GENOMIC DNA]</scope>
    <source>
        <strain evidence="1 2">NCAIM B.02415</strain>
    </source>
</reference>
<keyword evidence="2" id="KW-1185">Reference proteome</keyword>
<evidence type="ECO:0000313" key="2">
    <source>
        <dbReference type="Proteomes" id="UP001589828"/>
    </source>
</evidence>
<organism evidence="1 2">
    <name type="scientific">Mucilaginibacter angelicae</name>
    <dbReference type="NCBI Taxonomy" id="869718"/>
    <lineage>
        <taxon>Bacteria</taxon>
        <taxon>Pseudomonadati</taxon>
        <taxon>Bacteroidota</taxon>
        <taxon>Sphingobacteriia</taxon>
        <taxon>Sphingobacteriales</taxon>
        <taxon>Sphingobacteriaceae</taxon>
        <taxon>Mucilaginibacter</taxon>
    </lineage>
</organism>
<comment type="caution">
    <text evidence="1">The sequence shown here is derived from an EMBL/GenBank/DDBJ whole genome shotgun (WGS) entry which is preliminary data.</text>
</comment>